<keyword evidence="3 13" id="KW-0853">WD repeat</keyword>
<proteinExistence type="inferred from homology"/>
<keyword evidence="2" id="KW-0963">Cytoplasm</keyword>
<evidence type="ECO:0000313" key="15">
    <source>
        <dbReference type="EMBL" id="KAK1162323.1"/>
    </source>
</evidence>
<keyword evidence="16" id="KW-1185">Reference proteome</keyword>
<feature type="repeat" description="WD" evidence="13">
    <location>
        <begin position="455"/>
        <end position="488"/>
    </location>
</feature>
<dbReference type="PANTHER" id="PTHR13720:SF14">
    <property type="entry name" value="CILIA- AND FLAGELLA-ASSOCIATED PROTEIN 52"/>
    <property type="match status" value="1"/>
</dbReference>
<dbReference type="SUPFAM" id="SSF50978">
    <property type="entry name" value="WD40 repeat-like"/>
    <property type="match status" value="2"/>
</dbReference>
<dbReference type="FunFam" id="2.130.10.10:FF:000207">
    <property type="entry name" value="Cilia- and flagella-associated protein 52"/>
    <property type="match status" value="1"/>
</dbReference>
<keyword evidence="8" id="KW-0966">Cell projection</keyword>
<name>A0AAD8D313_ACIOX</name>
<feature type="repeat" description="WD" evidence="13">
    <location>
        <begin position="105"/>
        <end position="148"/>
    </location>
</feature>
<feature type="repeat" description="WD" evidence="13">
    <location>
        <begin position="581"/>
        <end position="618"/>
    </location>
</feature>
<dbReference type="Proteomes" id="UP001230051">
    <property type="component" value="Unassembled WGS sequence"/>
</dbReference>
<dbReference type="Pfam" id="PF00400">
    <property type="entry name" value="WD40"/>
    <property type="match status" value="3"/>
</dbReference>
<evidence type="ECO:0000256" key="8">
    <source>
        <dbReference type="ARBA" id="ARBA00023273"/>
    </source>
</evidence>
<reference evidence="15" key="1">
    <citation type="submission" date="2022-02" db="EMBL/GenBank/DDBJ databases">
        <title>Atlantic sturgeon de novo genome assembly.</title>
        <authorList>
            <person name="Stock M."/>
            <person name="Klopp C."/>
            <person name="Guiguen Y."/>
            <person name="Cabau C."/>
            <person name="Parinello H."/>
            <person name="Santidrian Yebra-Pimentel E."/>
            <person name="Kuhl H."/>
            <person name="Dirks R.P."/>
            <person name="Guessner J."/>
            <person name="Wuertz S."/>
            <person name="Du K."/>
            <person name="Schartl M."/>
        </authorList>
    </citation>
    <scope>NUCLEOTIDE SEQUENCE</scope>
    <source>
        <strain evidence="15">STURGEONOMICS-FGT-2020</strain>
        <tissue evidence="15">Whole blood</tissue>
    </source>
</reference>
<evidence type="ECO:0000256" key="4">
    <source>
        <dbReference type="ARBA" id="ARBA00022737"/>
    </source>
</evidence>
<sequence length="618" mass="67489">MSGESHETIPQLELESVIGFNGRVPTGLNVHPDGEHLVYPLGCTIIIQALRNRKQEFLHGHTNNVSYVTVSRSGQYIASGQVTFMGFKADIIIWDYSKREIHARLTLHKAKVEALAFSPNDLFLVSLGGQDDGSIVVWNVAKGEAVCGSPASAPSAGNCLTVKFSNNNDAVFITAGNSTLRVWDLDLPNRKIHPTECQTGQLKRIVTCLEVSDDDSFFFCGTSSGDILTVNLKTKLLNSCAPQKKKFSLGVTALKTLKTGDMLVGSGDGVVSLCKGTPFKAIKKVELVGGVTSISLRGQGHQFFTGSDAAQIYRFNYTDFKEELVGTCHNEAVYDISFPFGTSELFATCSKNDIRVWHTDTCKELLRITVPNMTCHAVEFMQDGKSIISAWNDGKIRVFTPESGKLIYAINNAHSMGVTAIAATSDCKKIISGGGEGQVRVWEIGKGFQRLIEAMKEHKSSVSCIKVKRNNTECVTASSDGTCIIWDLVRFVRNHMVLSNTLFRCVCYHTEEFQIITSGSDRKIGYWEVFDGSPIRELEGSLSGSINGMDISPDGTHFVTGGDDKLVKVWGYNEGEVTHVGIGHSGSITRIKVCPNARSIISISADGAILRWKYPLLS</sequence>
<dbReference type="CDD" id="cd00200">
    <property type="entry name" value="WD40"/>
    <property type="match status" value="1"/>
</dbReference>
<dbReference type="PANTHER" id="PTHR13720">
    <property type="entry name" value="WD-40 REPEAT PROTEIN"/>
    <property type="match status" value="1"/>
</dbReference>
<protein>
    <recommendedName>
        <fullName evidence="10">Cilia- and flagella-associated protein 52</fullName>
    </recommendedName>
</protein>
<feature type="repeat" description="WD" evidence="13">
    <location>
        <begin position="539"/>
        <end position="580"/>
    </location>
</feature>
<dbReference type="FunFam" id="2.130.10.10:FF:000173">
    <property type="entry name" value="Cilia- and flagella-associated protein 52"/>
    <property type="match status" value="1"/>
</dbReference>
<dbReference type="PROSITE" id="PS00678">
    <property type="entry name" value="WD_REPEATS_1"/>
    <property type="match status" value="2"/>
</dbReference>
<evidence type="ECO:0000256" key="6">
    <source>
        <dbReference type="ARBA" id="ARBA00023069"/>
    </source>
</evidence>
<evidence type="ECO:0000259" key="14">
    <source>
        <dbReference type="Pfam" id="PF23409"/>
    </source>
</evidence>
<comment type="subunit">
    <text evidence="12">Microtubule inner protein component of sperm flagellar doublet microtubules. Interacts with BRCA2. Interacts with the CCT chaperonin complex. Interacts with HSP70. Interacts with AK8. Interacts with CFAP45. Interacts with DNAI1. Interacts with IQDC.</text>
</comment>
<evidence type="ECO:0000256" key="11">
    <source>
        <dbReference type="ARBA" id="ARBA00046056"/>
    </source>
</evidence>
<evidence type="ECO:0000313" key="16">
    <source>
        <dbReference type="Proteomes" id="UP001230051"/>
    </source>
</evidence>
<evidence type="ECO:0000256" key="9">
    <source>
        <dbReference type="ARBA" id="ARBA00029456"/>
    </source>
</evidence>
<dbReference type="GO" id="GO:0005930">
    <property type="term" value="C:axoneme"/>
    <property type="evidence" value="ECO:0007669"/>
    <property type="project" value="UniProtKB-ARBA"/>
</dbReference>
<dbReference type="AlphaFoldDB" id="A0AAD8D313"/>
<comment type="caution">
    <text evidence="15">The sequence shown here is derived from an EMBL/GenBank/DDBJ whole genome shotgun (WGS) entry which is preliminary data.</text>
</comment>
<dbReference type="PROSITE" id="PS50082">
    <property type="entry name" value="WD_REPEATS_2"/>
    <property type="match status" value="5"/>
</dbReference>
<accession>A0AAD8D313</accession>
<feature type="repeat" description="WD" evidence="13">
    <location>
        <begin position="411"/>
        <end position="444"/>
    </location>
</feature>
<dbReference type="Pfam" id="PF23409">
    <property type="entry name" value="Beta-prop_EML"/>
    <property type="match status" value="1"/>
</dbReference>
<evidence type="ECO:0000256" key="3">
    <source>
        <dbReference type="ARBA" id="ARBA00022574"/>
    </source>
</evidence>
<evidence type="ECO:0000256" key="1">
    <source>
        <dbReference type="ARBA" id="ARBA00004611"/>
    </source>
</evidence>
<dbReference type="PROSITE" id="PS50294">
    <property type="entry name" value="WD_REPEATS_REGION"/>
    <property type="match status" value="4"/>
</dbReference>
<evidence type="ECO:0000256" key="13">
    <source>
        <dbReference type="PROSITE-ProRule" id="PRU00221"/>
    </source>
</evidence>
<dbReference type="InterPro" id="IPR019775">
    <property type="entry name" value="WD40_repeat_CS"/>
</dbReference>
<dbReference type="FunFam" id="2.130.10.10:FF:000291">
    <property type="entry name" value="Cilia-and flagella-associated protein 52 isoform X1"/>
    <property type="match status" value="1"/>
</dbReference>
<dbReference type="SMART" id="SM00320">
    <property type="entry name" value="WD40"/>
    <property type="match status" value="13"/>
</dbReference>
<keyword evidence="6" id="KW-0969">Cilium</keyword>
<dbReference type="InterPro" id="IPR015943">
    <property type="entry name" value="WD40/YVTN_repeat-like_dom_sf"/>
</dbReference>
<keyword evidence="5 15" id="KW-0282">Flagellum</keyword>
<evidence type="ECO:0000256" key="7">
    <source>
        <dbReference type="ARBA" id="ARBA00023212"/>
    </source>
</evidence>
<evidence type="ECO:0000256" key="10">
    <source>
        <dbReference type="ARBA" id="ARBA00029552"/>
    </source>
</evidence>
<keyword evidence="7" id="KW-0206">Cytoskeleton</keyword>
<dbReference type="InterPro" id="IPR001680">
    <property type="entry name" value="WD40_rpt"/>
</dbReference>
<comment type="subcellular location">
    <subcellularLocation>
        <location evidence="1">Cytoplasm</location>
        <location evidence="1">Cytoskeleton</location>
        <location evidence="1">Flagellum axoneme</location>
    </subcellularLocation>
</comment>
<feature type="domain" description="EML-like first beta-propeller" evidence="14">
    <location>
        <begin position="54"/>
        <end position="312"/>
    </location>
</feature>
<evidence type="ECO:0000256" key="12">
    <source>
        <dbReference type="ARBA" id="ARBA00047117"/>
    </source>
</evidence>
<dbReference type="InterPro" id="IPR050630">
    <property type="entry name" value="WD_repeat_EMAP"/>
</dbReference>
<dbReference type="Gene3D" id="2.130.10.10">
    <property type="entry name" value="YVTN repeat-like/Quinoprotein amine dehydrogenase"/>
    <property type="match status" value="3"/>
</dbReference>
<dbReference type="InterPro" id="IPR055439">
    <property type="entry name" value="Beta-prop_EML_1st"/>
</dbReference>
<comment type="similarity">
    <text evidence="9">Belongs to the CFAP52 family.</text>
</comment>
<evidence type="ECO:0000256" key="5">
    <source>
        <dbReference type="ARBA" id="ARBA00022846"/>
    </source>
</evidence>
<evidence type="ECO:0000256" key="2">
    <source>
        <dbReference type="ARBA" id="ARBA00022490"/>
    </source>
</evidence>
<comment type="function">
    <text evidence="11">Microtubule inner protein (MIP) part of the dynein-decorated doublet microtubules (DMTs) in cilia axoneme. Important for proper ciliary and flagellar beating. May act in cooperation with CFAP45 and axonemal dynein subunit DNAH11. May play a role in cell growth and/or survival.</text>
</comment>
<organism evidence="15 16">
    <name type="scientific">Acipenser oxyrinchus oxyrinchus</name>
    <dbReference type="NCBI Taxonomy" id="40147"/>
    <lineage>
        <taxon>Eukaryota</taxon>
        <taxon>Metazoa</taxon>
        <taxon>Chordata</taxon>
        <taxon>Craniata</taxon>
        <taxon>Vertebrata</taxon>
        <taxon>Euteleostomi</taxon>
        <taxon>Actinopterygii</taxon>
        <taxon>Chondrostei</taxon>
        <taxon>Acipenseriformes</taxon>
        <taxon>Acipenseridae</taxon>
        <taxon>Acipenser</taxon>
    </lineage>
</organism>
<dbReference type="InterPro" id="IPR036322">
    <property type="entry name" value="WD40_repeat_dom_sf"/>
</dbReference>
<keyword evidence="4" id="KW-0677">Repeat</keyword>
<dbReference type="EMBL" id="JAGXEW010000017">
    <property type="protein sequence ID" value="KAK1162323.1"/>
    <property type="molecule type" value="Genomic_DNA"/>
</dbReference>
<gene>
    <name evidence="15" type="primary">CFAP52</name>
    <name evidence="15" type="ORF">AOXY_G18704</name>
</gene>
<dbReference type="GO" id="GO:0005874">
    <property type="term" value="C:microtubule"/>
    <property type="evidence" value="ECO:0007669"/>
    <property type="project" value="UniProtKB-KW"/>
</dbReference>